<accession>M1MGI0</accession>
<keyword evidence="1" id="KW-0472">Membrane</keyword>
<dbReference type="RefSeq" id="WP_015391779.1">
    <property type="nucleotide sequence ID" value="NC_020291.1"/>
</dbReference>
<dbReference type="EMBL" id="CP004121">
    <property type="protein sequence ID" value="AGF55458.1"/>
    <property type="molecule type" value="Genomic_DNA"/>
</dbReference>
<dbReference type="PATRIC" id="fig|931276.5.peg.1659"/>
<dbReference type="OrthoDB" id="9939721at2"/>
<evidence type="ECO:0000313" key="2">
    <source>
        <dbReference type="EMBL" id="AGF55458.1"/>
    </source>
</evidence>
<proteinExistence type="predicted"/>
<dbReference type="Proteomes" id="UP000011728">
    <property type="component" value="Chromosome"/>
</dbReference>
<organism evidence="2 3">
    <name type="scientific">Clostridium saccharoperbutylacetonicum N1-4(HMT)</name>
    <dbReference type="NCBI Taxonomy" id="931276"/>
    <lineage>
        <taxon>Bacteria</taxon>
        <taxon>Bacillati</taxon>
        <taxon>Bacillota</taxon>
        <taxon>Clostridia</taxon>
        <taxon>Eubacteriales</taxon>
        <taxon>Clostridiaceae</taxon>
        <taxon>Clostridium</taxon>
    </lineage>
</organism>
<reference evidence="2 3" key="1">
    <citation type="submission" date="2013-02" db="EMBL/GenBank/DDBJ databases">
        <title>Genome sequence of Clostridium saccharoperbutylacetonicum N1-4(HMT).</title>
        <authorList>
            <person name="Poehlein A."/>
            <person name="Daniel R."/>
        </authorList>
    </citation>
    <scope>NUCLEOTIDE SEQUENCE [LARGE SCALE GENOMIC DNA]</scope>
    <source>
        <strain evidence="3">N1-4(HMT)</strain>
    </source>
</reference>
<dbReference type="HOGENOM" id="CLU_171854_4_3_9"/>
<dbReference type="InterPro" id="IPR007047">
    <property type="entry name" value="Flp_Fap"/>
</dbReference>
<sequence>MLNKLLIKLYIKGYNFIKKDNKGQSLVEYGLIIALIAVVAITLLVKISGGLTNTFNKIISALPS</sequence>
<keyword evidence="1" id="KW-1133">Transmembrane helix</keyword>
<dbReference type="KEGG" id="csr:Cspa_c16880"/>
<dbReference type="Pfam" id="PF04964">
    <property type="entry name" value="Flp_Fap"/>
    <property type="match status" value="1"/>
</dbReference>
<dbReference type="AlphaFoldDB" id="M1MGI0"/>
<keyword evidence="3" id="KW-1185">Reference proteome</keyword>
<protein>
    <submittedName>
        <fullName evidence="2">Flp pilus assembly protein, pilin Flp</fullName>
    </submittedName>
</protein>
<keyword evidence="1" id="KW-0812">Transmembrane</keyword>
<feature type="transmembrane region" description="Helical" evidence="1">
    <location>
        <begin position="26"/>
        <end position="45"/>
    </location>
</feature>
<name>M1MGI0_9CLOT</name>
<gene>
    <name evidence="2" type="ORF">Cspa_c16880</name>
</gene>
<evidence type="ECO:0000313" key="3">
    <source>
        <dbReference type="Proteomes" id="UP000011728"/>
    </source>
</evidence>
<evidence type="ECO:0000256" key="1">
    <source>
        <dbReference type="SAM" id="Phobius"/>
    </source>
</evidence>